<evidence type="ECO:0000313" key="10">
    <source>
        <dbReference type="Proteomes" id="UP001200307"/>
    </source>
</evidence>
<dbReference type="Pfam" id="PF14322">
    <property type="entry name" value="SusD-like_3"/>
    <property type="match status" value="1"/>
</dbReference>
<organism evidence="9 10">
    <name type="scientific">Segatella copri</name>
    <dbReference type="NCBI Taxonomy" id="165179"/>
    <lineage>
        <taxon>Bacteria</taxon>
        <taxon>Pseudomonadati</taxon>
        <taxon>Bacteroidota</taxon>
        <taxon>Bacteroidia</taxon>
        <taxon>Bacteroidales</taxon>
        <taxon>Prevotellaceae</taxon>
        <taxon>Segatella</taxon>
    </lineage>
</organism>
<keyword evidence="5" id="KW-0998">Cell outer membrane</keyword>
<evidence type="ECO:0000256" key="1">
    <source>
        <dbReference type="ARBA" id="ARBA00004442"/>
    </source>
</evidence>
<dbReference type="InterPro" id="IPR011990">
    <property type="entry name" value="TPR-like_helical_dom_sf"/>
</dbReference>
<feature type="chain" id="PRO_5044025849" evidence="6">
    <location>
        <begin position="19"/>
        <end position="524"/>
    </location>
</feature>
<evidence type="ECO:0000259" key="7">
    <source>
        <dbReference type="Pfam" id="PF07980"/>
    </source>
</evidence>
<dbReference type="InterPro" id="IPR033985">
    <property type="entry name" value="SusD-like_N"/>
</dbReference>
<dbReference type="InterPro" id="IPR012944">
    <property type="entry name" value="SusD_RagB_dom"/>
</dbReference>
<feature type="domain" description="RagB/SusD" evidence="7">
    <location>
        <begin position="351"/>
        <end position="520"/>
    </location>
</feature>
<name>A0AAW4YNE3_9BACT</name>
<evidence type="ECO:0000256" key="4">
    <source>
        <dbReference type="ARBA" id="ARBA00023136"/>
    </source>
</evidence>
<dbReference type="SUPFAM" id="SSF48452">
    <property type="entry name" value="TPR-like"/>
    <property type="match status" value="1"/>
</dbReference>
<dbReference type="Pfam" id="PF07980">
    <property type="entry name" value="SusD_RagB"/>
    <property type="match status" value="1"/>
</dbReference>
<protein>
    <submittedName>
        <fullName evidence="9">RagB/SusD family nutrient uptake outer membrane protein</fullName>
    </submittedName>
</protein>
<evidence type="ECO:0000259" key="8">
    <source>
        <dbReference type="Pfam" id="PF14322"/>
    </source>
</evidence>
<dbReference type="EMBL" id="JAJTVO010000033">
    <property type="protein sequence ID" value="MCE4123359.1"/>
    <property type="molecule type" value="Genomic_DNA"/>
</dbReference>
<comment type="subcellular location">
    <subcellularLocation>
        <location evidence="1">Cell outer membrane</location>
    </subcellularLocation>
</comment>
<dbReference type="AlphaFoldDB" id="A0AAW4YNE3"/>
<evidence type="ECO:0000256" key="6">
    <source>
        <dbReference type="SAM" id="SignalP"/>
    </source>
</evidence>
<dbReference type="PROSITE" id="PS51257">
    <property type="entry name" value="PROKAR_LIPOPROTEIN"/>
    <property type="match status" value="1"/>
</dbReference>
<dbReference type="Proteomes" id="UP001200307">
    <property type="component" value="Unassembled WGS sequence"/>
</dbReference>
<feature type="signal peptide" evidence="6">
    <location>
        <begin position="1"/>
        <end position="18"/>
    </location>
</feature>
<dbReference type="GO" id="GO:0009279">
    <property type="term" value="C:cell outer membrane"/>
    <property type="evidence" value="ECO:0007669"/>
    <property type="project" value="UniProtKB-SubCell"/>
</dbReference>
<comment type="similarity">
    <text evidence="2">Belongs to the SusD family.</text>
</comment>
<evidence type="ECO:0000256" key="5">
    <source>
        <dbReference type="ARBA" id="ARBA00023237"/>
    </source>
</evidence>
<gene>
    <name evidence="9" type="ORF">LYY06_14100</name>
</gene>
<proteinExistence type="inferred from homology"/>
<dbReference type="RefSeq" id="WP_233339757.1">
    <property type="nucleotide sequence ID" value="NZ_JAJTVO010000033.1"/>
</dbReference>
<dbReference type="Gene3D" id="1.25.40.390">
    <property type="match status" value="1"/>
</dbReference>
<accession>A0AAW4YNE3</accession>
<sequence length="524" mass="59400">MRKNIIYSLLLVVAALFAGCESRLDIAKHGNMGGQDDFYQTDEQTEQAVASMYSSLKGLYYNWFFTKNLLSDDVWCGGGQRGDNTSLEQLNEYTYGTDNGMIQGVFSGLYGLIYQSNLVIEKVANDTPVKKRAIAEAKFFRAWANFELVTLWGTAPLVDHLLEPGEYRQGNSTPEALWAAVESDLNDAISMNALPSKKNKDDQETGMRVTQEVAKAYLGKAYLFQKKYQEAAIVLNEVVASEKYDLFRGDYDMQFHAVNNNNCESMLELQWRNDQEQTWSQFDMTFLMQGWRTAYFNMSGTAANEIAQGTYGFLNPRKSLYDAFVQAEGPDGYRLKHTMLNESQMAEYGAKVSPGMAVYGCEGYLMFKNRQLKSDCIMDASYFQGFQYTDRRIMRYAEVLLLAAEANLQAGQPGKALEDINQIRERAKETPLQSVTLDDIKTEKRLELCLESVRYQDLVRWGDAEAALGTQGKQIPNFSSKGVTWDYTNSSYGFQNKHKLLPIPLKEIELNPNIKQNDGWAISQ</sequence>
<keyword evidence="3 6" id="KW-0732">Signal</keyword>
<keyword evidence="4" id="KW-0472">Membrane</keyword>
<evidence type="ECO:0000256" key="2">
    <source>
        <dbReference type="ARBA" id="ARBA00006275"/>
    </source>
</evidence>
<evidence type="ECO:0000256" key="3">
    <source>
        <dbReference type="ARBA" id="ARBA00022729"/>
    </source>
</evidence>
<reference evidence="9" key="1">
    <citation type="submission" date="2021-12" db="EMBL/GenBank/DDBJ databases">
        <authorList>
            <person name="Lv X."/>
        </authorList>
    </citation>
    <scope>NUCLEOTIDE SEQUENCE</scope>
    <source>
        <strain evidence="9">HF2106</strain>
    </source>
</reference>
<evidence type="ECO:0000313" key="9">
    <source>
        <dbReference type="EMBL" id="MCE4123359.1"/>
    </source>
</evidence>
<feature type="domain" description="SusD-like N-terminal" evidence="8">
    <location>
        <begin position="83"/>
        <end position="223"/>
    </location>
</feature>
<comment type="caution">
    <text evidence="9">The sequence shown here is derived from an EMBL/GenBank/DDBJ whole genome shotgun (WGS) entry which is preliminary data.</text>
</comment>